<evidence type="ECO:0000259" key="1">
    <source>
        <dbReference type="Pfam" id="PF00535"/>
    </source>
</evidence>
<dbReference type="RefSeq" id="WP_316661357.1">
    <property type="nucleotide sequence ID" value="NZ_JAWHTF010000002.1"/>
</dbReference>
<dbReference type="SUPFAM" id="SSF53448">
    <property type="entry name" value="Nucleotide-diphospho-sugar transferases"/>
    <property type="match status" value="1"/>
</dbReference>
<name>A0ABU3U585_9FLAO</name>
<keyword evidence="3" id="KW-1185">Reference proteome</keyword>
<gene>
    <name evidence="2" type="ORF">RXV94_04835</name>
</gene>
<accession>A0ABU3U585</accession>
<dbReference type="InterPro" id="IPR029044">
    <property type="entry name" value="Nucleotide-diphossugar_trans"/>
</dbReference>
<dbReference type="Pfam" id="PF00535">
    <property type="entry name" value="Glycos_transf_2"/>
    <property type="match status" value="1"/>
</dbReference>
<dbReference type="PANTHER" id="PTHR22916">
    <property type="entry name" value="GLYCOSYLTRANSFERASE"/>
    <property type="match status" value="1"/>
</dbReference>
<dbReference type="EC" id="2.4.-.-" evidence="2"/>
<organism evidence="2 3">
    <name type="scientific">Gilvirhabdus luticola</name>
    <dbReference type="NCBI Taxonomy" id="3079858"/>
    <lineage>
        <taxon>Bacteria</taxon>
        <taxon>Pseudomonadati</taxon>
        <taxon>Bacteroidota</taxon>
        <taxon>Flavobacteriia</taxon>
        <taxon>Flavobacteriales</taxon>
        <taxon>Flavobacteriaceae</taxon>
        <taxon>Gilvirhabdus</taxon>
    </lineage>
</organism>
<reference evidence="2 3" key="1">
    <citation type="submission" date="2023-10" db="EMBL/GenBank/DDBJ databases">
        <title>Marimonas sp. nov. isolated from tidal mud flat.</title>
        <authorList>
            <person name="Jaincy N.J."/>
            <person name="Srinivasan S."/>
            <person name="Lee S.-S."/>
        </authorList>
    </citation>
    <scope>NUCLEOTIDE SEQUENCE [LARGE SCALE GENOMIC DNA]</scope>
    <source>
        <strain evidence="2 3">MJ-SS3</strain>
    </source>
</reference>
<dbReference type="Gene3D" id="3.90.550.10">
    <property type="entry name" value="Spore Coat Polysaccharide Biosynthesis Protein SpsA, Chain A"/>
    <property type="match status" value="1"/>
</dbReference>
<comment type="caution">
    <text evidence="2">The sequence shown here is derived from an EMBL/GenBank/DDBJ whole genome shotgun (WGS) entry which is preliminary data.</text>
</comment>
<dbReference type="Proteomes" id="UP001268651">
    <property type="component" value="Unassembled WGS sequence"/>
</dbReference>
<proteinExistence type="predicted"/>
<evidence type="ECO:0000313" key="2">
    <source>
        <dbReference type="EMBL" id="MDU8885477.1"/>
    </source>
</evidence>
<dbReference type="InterPro" id="IPR001173">
    <property type="entry name" value="Glyco_trans_2-like"/>
</dbReference>
<evidence type="ECO:0000313" key="3">
    <source>
        <dbReference type="Proteomes" id="UP001268651"/>
    </source>
</evidence>
<keyword evidence="2" id="KW-0808">Transferase</keyword>
<dbReference type="CDD" id="cd00761">
    <property type="entry name" value="Glyco_tranf_GTA_type"/>
    <property type="match status" value="1"/>
</dbReference>
<feature type="domain" description="Glycosyltransferase 2-like" evidence="1">
    <location>
        <begin position="13"/>
        <end position="148"/>
    </location>
</feature>
<sequence length="329" mass="38817">MIEHKNIDLPLVTIIIPVFNRHNLIKIALDSVLNQTYNHWECLVVDDGSTDNTIDSIKYYSQNDKRIRCFQRHRKPKGAPTCRNIGLNNAKGDYVIFLDSDDYLLPFCLEKRIEAIKQYPNCDFLVFPMGVKKRNNIKKKDMSTNNLYLVEFLSANVIWQTMCPIWKKSFIKKLNGFTEGYPRFNDPELMIRALLHHNVNFKVLHDLNYDSVFSPSIKKDTIFINKIYKSLQLFIPDTVANLKKSNNYSYRFYLIGYLHYWFKYVYVPSNSKDIIQSMKLLNMFKIHNIISGLKWMDLTARLKIYITSKLIMGKPMDKLTQKAVYIKHK</sequence>
<keyword evidence="2" id="KW-0328">Glycosyltransferase</keyword>
<protein>
    <submittedName>
        <fullName evidence="2">Glycosyltransferase family 2 protein</fullName>
        <ecNumber evidence="2">2.4.-.-</ecNumber>
    </submittedName>
</protein>
<dbReference type="EMBL" id="JAWHTF010000002">
    <property type="protein sequence ID" value="MDU8885477.1"/>
    <property type="molecule type" value="Genomic_DNA"/>
</dbReference>
<dbReference type="GO" id="GO:0016757">
    <property type="term" value="F:glycosyltransferase activity"/>
    <property type="evidence" value="ECO:0007669"/>
    <property type="project" value="UniProtKB-KW"/>
</dbReference>